<dbReference type="Proteomes" id="UP001172645">
    <property type="component" value="Unassembled WGS sequence"/>
</dbReference>
<proteinExistence type="predicted"/>
<evidence type="ECO:0000313" key="1">
    <source>
        <dbReference type="EMBL" id="MDL2402974.1"/>
    </source>
</evidence>
<gene>
    <name evidence="1" type="ORF">PY649_29170</name>
</gene>
<dbReference type="RefSeq" id="WP_285872430.1">
    <property type="nucleotide sequence ID" value="NZ_JARFYM010000036.1"/>
</dbReference>
<organism evidence="1 2">
    <name type="scientific">Rhizobium mayense</name>
    <dbReference type="NCBI Taxonomy" id="1312184"/>
    <lineage>
        <taxon>Bacteria</taxon>
        <taxon>Pseudomonadati</taxon>
        <taxon>Pseudomonadota</taxon>
        <taxon>Alphaproteobacteria</taxon>
        <taxon>Hyphomicrobiales</taxon>
        <taxon>Rhizobiaceae</taxon>
        <taxon>Rhizobium/Agrobacterium group</taxon>
        <taxon>Rhizobium</taxon>
    </lineage>
</organism>
<dbReference type="EMBL" id="JARFYM010000036">
    <property type="protein sequence ID" value="MDL2402974.1"/>
    <property type="molecule type" value="Genomic_DNA"/>
</dbReference>
<comment type="caution">
    <text evidence="1">The sequence shown here is derived from an EMBL/GenBank/DDBJ whole genome shotgun (WGS) entry which is preliminary data.</text>
</comment>
<keyword evidence="2" id="KW-1185">Reference proteome</keyword>
<evidence type="ECO:0008006" key="3">
    <source>
        <dbReference type="Google" id="ProtNLM"/>
    </source>
</evidence>
<name>A0ABT7K2Z4_9HYPH</name>
<evidence type="ECO:0000313" key="2">
    <source>
        <dbReference type="Proteomes" id="UP001172645"/>
    </source>
</evidence>
<reference evidence="1" key="1">
    <citation type="submission" date="2023-06" db="EMBL/GenBank/DDBJ databases">
        <title>Phylogenetic Diversity of Rhizobium strains.</title>
        <authorList>
            <person name="Moura F.T."/>
            <person name="Helene L.C.F."/>
            <person name="Hungria M."/>
        </authorList>
    </citation>
    <scope>NUCLEOTIDE SEQUENCE</scope>
    <source>
        <strain evidence="1">CCGE526</strain>
    </source>
</reference>
<accession>A0ABT7K2Z4</accession>
<protein>
    <recommendedName>
        <fullName evidence="3">Secreted protein</fullName>
    </recommendedName>
</protein>
<sequence>MALTSALTAGALVCEAFCSLQLASANVAATPAATNNIRMTGGRLKAAARTITGVEEASVRTLLFPIVLITVPSSTKNICTVINVNLIWLF</sequence>